<dbReference type="SUPFAM" id="SSF52540">
    <property type="entry name" value="P-loop containing nucleoside triphosphate hydrolases"/>
    <property type="match status" value="1"/>
</dbReference>
<evidence type="ECO:0000313" key="3">
    <source>
        <dbReference type="EMBL" id="CAF9928206.1"/>
    </source>
</evidence>
<feature type="domain" description="DUF7779" evidence="2">
    <location>
        <begin position="644"/>
        <end position="717"/>
    </location>
</feature>
<dbReference type="Pfam" id="PF25000">
    <property type="entry name" value="DUF7779"/>
    <property type="match status" value="1"/>
</dbReference>
<proteinExistence type="predicted"/>
<sequence length="1081" mass="123218">MSTSSTGKVWVYRGEEIPVGTSKETLHQSFSPAVRDRIKVTLLSPGINLNRQTLTATFSFHARPGDELPPSEQKKFYGFTPLYTPEGDIEADIIAITGLAGHAFGSWAASPHIMWLRDFLPNDLPKARILLYGYDSNLIGSQSRNILMDFSKRFVSEFHTMRSLSRSEVRPVVLIGHSLGCLIIKDALADMRSHPAHHLSQSPPIVKAVIFFGAPHRGLNITAMQSILNSTPSAELIQELESQSPTMQRLNDGFRHVCEDLDILAIYEKNPTATLRESESGGLERTGPLEMMVEKDSALLYLRKEIPVGLEQDHSRIAKVDRGQNGCYDIIVQFIRKSISSASMFHSRELVRQERPDRSKALKTLFLVPFSRDIAFINRIEIFNEITGHLEQHHRLALSGIGGVGKSQIAIEYCYRFQIDHPHAHVFWVHASTRERFDQAYRDIAKRLELPGWNDPNVDTLRLVLEWFKEPDNENWLMVLDNADDLEMFFPEPLSDSTGSECNPTLREYLPPSSKGSMLITTRDERVGKRLASMHTLIVVNPMSPQEAHDLLGKWQTKRLDRSDPDHSKQLLEALGYIPLAITQAAAFISENHITLRKYLEIFHTSDSDVQDLLNSDIKDSRRDLQSYDSVIKTWKISFDLIKEQKPRAAEMLSLMAVLDRQGIPESLLRDDADTNVGFTTALGTLQAFSLISVGADGATYELHRLVQLATRKWLEMQDKITSWQEKALSAVANMFPEGVFENWTTCESLLPHAQTVIQYGYTNGICSPEFPHLLSNLAIFDQEQGRYEIACVKILAAIDIRKRILGLEHPETLVSMNIMAIAYFRVDRLEDAEKLHVQILEARKRVLGAEHPNTLSSMNNLATTYRDQYRWEEAEKLQMQVLKARKRVLGAEHPNTLMSMDNLAGIYQQQQQQHRREEAENLQVQVLRTRKRVLRAEHPDTLASMNNLANTYLEQYRWKEAEELHVQVLETRKRVLGLKHPHTLSSMNNLAFTYQKQSRFEEAEKLYVQILETRKRMLGTEHSTILMSMNNLAVLYSKQNRHGEAIALMESVVELRTKKLGANHPDTINSGKRLQMWVDA</sequence>
<feature type="domain" description="NB-ARC" evidence="1">
    <location>
        <begin position="391"/>
        <end position="554"/>
    </location>
</feature>
<dbReference type="InterPro" id="IPR002182">
    <property type="entry name" value="NB-ARC"/>
</dbReference>
<dbReference type="PRINTS" id="PR00381">
    <property type="entry name" value="KINESINLIGHT"/>
</dbReference>
<keyword evidence="4" id="KW-1185">Reference proteome</keyword>
<dbReference type="EMBL" id="CAJPDT010000049">
    <property type="protein sequence ID" value="CAF9928206.1"/>
    <property type="molecule type" value="Genomic_DNA"/>
</dbReference>
<comment type="caution">
    <text evidence="3">The sequence shown here is derived from an EMBL/GenBank/DDBJ whole genome shotgun (WGS) entry which is preliminary data.</text>
</comment>
<dbReference type="Pfam" id="PF00931">
    <property type="entry name" value="NB-ARC"/>
    <property type="match status" value="1"/>
</dbReference>
<gene>
    <name evidence="3" type="ORF">IMSHALPRED_007406</name>
</gene>
<dbReference type="PANTHER" id="PTHR46082:SF6">
    <property type="entry name" value="AAA+ ATPASE DOMAIN-CONTAINING PROTEIN-RELATED"/>
    <property type="match status" value="1"/>
</dbReference>
<protein>
    <recommendedName>
        <fullName evidence="5">NB-ARC domain-containing protein</fullName>
    </recommendedName>
</protein>
<dbReference type="SMART" id="SM00028">
    <property type="entry name" value="TPR"/>
    <property type="match status" value="5"/>
</dbReference>
<dbReference type="InterPro" id="IPR029058">
    <property type="entry name" value="AB_hydrolase_fold"/>
</dbReference>
<evidence type="ECO:0000259" key="2">
    <source>
        <dbReference type="Pfam" id="PF25000"/>
    </source>
</evidence>
<evidence type="ECO:0000313" key="4">
    <source>
        <dbReference type="Proteomes" id="UP000664534"/>
    </source>
</evidence>
<dbReference type="InterPro" id="IPR053137">
    <property type="entry name" value="NLR-like"/>
</dbReference>
<dbReference type="Pfam" id="PF13424">
    <property type="entry name" value="TPR_12"/>
    <property type="match status" value="2"/>
</dbReference>
<dbReference type="Gene3D" id="3.40.50.300">
    <property type="entry name" value="P-loop containing nucleotide triphosphate hydrolases"/>
    <property type="match status" value="1"/>
</dbReference>
<dbReference type="GO" id="GO:0043531">
    <property type="term" value="F:ADP binding"/>
    <property type="evidence" value="ECO:0007669"/>
    <property type="project" value="InterPro"/>
</dbReference>
<dbReference type="AlphaFoldDB" id="A0A8H3FVL4"/>
<dbReference type="InterPro" id="IPR027417">
    <property type="entry name" value="P-loop_NTPase"/>
</dbReference>
<dbReference type="Gene3D" id="3.40.50.1820">
    <property type="entry name" value="alpha/beta hydrolase"/>
    <property type="match status" value="1"/>
</dbReference>
<dbReference type="SUPFAM" id="SSF53474">
    <property type="entry name" value="alpha/beta-Hydrolases"/>
    <property type="match status" value="1"/>
</dbReference>
<dbReference type="InterPro" id="IPR011990">
    <property type="entry name" value="TPR-like_helical_dom_sf"/>
</dbReference>
<reference evidence="3" key="1">
    <citation type="submission" date="2021-03" db="EMBL/GenBank/DDBJ databases">
        <authorList>
            <person name="Tagirdzhanova G."/>
        </authorList>
    </citation>
    <scope>NUCLEOTIDE SEQUENCE</scope>
</reference>
<name>A0A8H3FVL4_9LECA</name>
<accession>A0A8H3FVL4</accession>
<dbReference type="Pfam" id="PF13374">
    <property type="entry name" value="TPR_10"/>
    <property type="match status" value="3"/>
</dbReference>
<dbReference type="PANTHER" id="PTHR46082">
    <property type="entry name" value="ATP/GTP-BINDING PROTEIN-RELATED"/>
    <property type="match status" value="1"/>
</dbReference>
<evidence type="ECO:0000259" key="1">
    <source>
        <dbReference type="Pfam" id="PF00931"/>
    </source>
</evidence>
<organism evidence="3 4">
    <name type="scientific">Imshaugia aleurites</name>
    <dbReference type="NCBI Taxonomy" id="172621"/>
    <lineage>
        <taxon>Eukaryota</taxon>
        <taxon>Fungi</taxon>
        <taxon>Dikarya</taxon>
        <taxon>Ascomycota</taxon>
        <taxon>Pezizomycotina</taxon>
        <taxon>Lecanoromycetes</taxon>
        <taxon>OSLEUM clade</taxon>
        <taxon>Lecanoromycetidae</taxon>
        <taxon>Lecanorales</taxon>
        <taxon>Lecanorineae</taxon>
        <taxon>Parmeliaceae</taxon>
        <taxon>Imshaugia</taxon>
    </lineage>
</organism>
<dbReference type="Proteomes" id="UP000664534">
    <property type="component" value="Unassembled WGS sequence"/>
</dbReference>
<dbReference type="InterPro" id="IPR019734">
    <property type="entry name" value="TPR_rpt"/>
</dbReference>
<dbReference type="SUPFAM" id="SSF48452">
    <property type="entry name" value="TPR-like"/>
    <property type="match status" value="2"/>
</dbReference>
<dbReference type="OrthoDB" id="1658288at2759"/>
<evidence type="ECO:0008006" key="5">
    <source>
        <dbReference type="Google" id="ProtNLM"/>
    </source>
</evidence>
<dbReference type="Gene3D" id="1.25.40.10">
    <property type="entry name" value="Tetratricopeptide repeat domain"/>
    <property type="match status" value="2"/>
</dbReference>
<dbReference type="InterPro" id="IPR056681">
    <property type="entry name" value="DUF7779"/>
</dbReference>